<dbReference type="FunFam" id="1.10.10.10:FF:000045">
    <property type="entry name" value="ROK family transcriptional regulator"/>
    <property type="match status" value="1"/>
</dbReference>
<dbReference type="InterPro" id="IPR043129">
    <property type="entry name" value="ATPase_NBD"/>
</dbReference>
<dbReference type="EMBL" id="UGAB01000002">
    <property type="protein sequence ID" value="STF45860.1"/>
    <property type="molecule type" value="Genomic_DNA"/>
</dbReference>
<evidence type="ECO:0000256" key="3">
    <source>
        <dbReference type="ARBA" id="ARBA00023125"/>
    </source>
</evidence>
<organism evidence="6 7">
    <name type="scientific">Escherichia coli</name>
    <dbReference type="NCBI Taxonomy" id="562"/>
    <lineage>
        <taxon>Bacteria</taxon>
        <taxon>Pseudomonadati</taxon>
        <taxon>Pseudomonadota</taxon>
        <taxon>Gammaproteobacteria</taxon>
        <taxon>Enterobacterales</taxon>
        <taxon>Enterobacteriaceae</taxon>
        <taxon>Escherichia</taxon>
    </lineage>
</organism>
<dbReference type="Pfam" id="PF00480">
    <property type="entry name" value="ROK"/>
    <property type="match status" value="1"/>
</dbReference>
<evidence type="ECO:0000313" key="6">
    <source>
        <dbReference type="EMBL" id="STF45860.1"/>
    </source>
</evidence>
<dbReference type="InterPro" id="IPR036390">
    <property type="entry name" value="WH_DNA-bd_sf"/>
</dbReference>
<dbReference type="SUPFAM" id="SSF46785">
    <property type="entry name" value="Winged helix' DNA-binding domain"/>
    <property type="match status" value="1"/>
</dbReference>
<protein>
    <submittedName>
        <fullName evidence="6">Protein Mlc (Making large colonies protein)</fullName>
    </submittedName>
</protein>
<accession>A0A376LPU3</accession>
<dbReference type="GO" id="GO:0006351">
    <property type="term" value="P:DNA-templated transcription"/>
    <property type="evidence" value="ECO:0007669"/>
    <property type="project" value="TreeGrafter"/>
</dbReference>
<dbReference type="Proteomes" id="UP000254877">
    <property type="component" value="Unassembled WGS sequence"/>
</dbReference>
<dbReference type="Gene3D" id="1.10.10.10">
    <property type="entry name" value="Winged helix-like DNA-binding domain superfamily/Winged helix DNA-binding domain"/>
    <property type="match status" value="1"/>
</dbReference>
<keyword evidence="2" id="KW-0805">Transcription regulation</keyword>
<dbReference type="PANTHER" id="PTHR18964">
    <property type="entry name" value="ROK (REPRESSOR, ORF, KINASE) FAMILY"/>
    <property type="match status" value="1"/>
</dbReference>
<comment type="similarity">
    <text evidence="1">Belongs to the ROK (NagC/XylR) family.</text>
</comment>
<proteinExistence type="inferred from homology"/>
<gene>
    <name evidence="6" type="primary">mlc</name>
    <name evidence="6" type="ORF">NCTC7928_06651</name>
</gene>
<sequence>MLLITCLSKNLTTRIEVLHHSLQIISERENIGEYAVVAENQPGHIDQIKQTNAGAVYRLIDQLGPVSRIDLSRLAQLAPASITKIVREMLEAHLVQELEIKEAGNRGRPAVGLVVETEAWHYLSLRISRGEIFLALRDLSSKLVVEEAQELALKDDSPLLDRIISHIDQFFIRHQKKLERLTSIAITLPGIIDTENGIVHRMPFYEDVKEMPLGEALEQHTGVPVYIQHDISAWTMAEALFGASRGARDVIQVVIDHNVGAGVITDGHLLHAGSSSLVEIGHTQVDPYGKRCYCGNHGCLETIASVDSILELAQLRLNQSMSSMLHGQPLTVDSLCQAALRGDLLAKDIITGVGAHVGRILAIMVNLFNPQKILIGSPLSKAADILFPVISDSIRQQALPAYSQHISVESTQFSNQGTMAGAALVKDAMYNGSLLIRLLQG</sequence>
<dbReference type="AlphaFoldDB" id="A0A376LPU3"/>
<keyword evidence="4" id="KW-0804">Transcription</keyword>
<evidence type="ECO:0000256" key="2">
    <source>
        <dbReference type="ARBA" id="ARBA00023015"/>
    </source>
</evidence>
<dbReference type="InterPro" id="IPR000600">
    <property type="entry name" value="ROK"/>
</dbReference>
<name>A0A376LPU3_ECOLX</name>
<reference evidence="6 7" key="1">
    <citation type="submission" date="2018-06" db="EMBL/GenBank/DDBJ databases">
        <authorList>
            <consortium name="Pathogen Informatics"/>
            <person name="Doyle S."/>
        </authorList>
    </citation>
    <scope>NUCLEOTIDE SEQUENCE [LARGE SCALE GENOMIC DNA]</scope>
    <source>
        <strain evidence="6 7">NCTC7928</strain>
    </source>
</reference>
<dbReference type="FunFam" id="3.30.420.40:FF:000082">
    <property type="entry name" value="ROK family transcriptional regulator"/>
    <property type="match status" value="1"/>
</dbReference>
<dbReference type="PANTHER" id="PTHR18964:SF149">
    <property type="entry name" value="BIFUNCTIONAL UDP-N-ACETYLGLUCOSAMINE 2-EPIMERASE_N-ACETYLMANNOSAMINE KINASE"/>
    <property type="match status" value="1"/>
</dbReference>
<dbReference type="Gene3D" id="3.30.420.40">
    <property type="match status" value="2"/>
</dbReference>
<dbReference type="InterPro" id="IPR036388">
    <property type="entry name" value="WH-like_DNA-bd_sf"/>
</dbReference>
<evidence type="ECO:0000256" key="4">
    <source>
        <dbReference type="ARBA" id="ARBA00023163"/>
    </source>
</evidence>
<keyword evidence="3" id="KW-0238">DNA-binding</keyword>
<dbReference type="FunFam" id="3.30.420.40:FF:000079">
    <property type="entry name" value="ROK family transcriptional regulator"/>
    <property type="match status" value="1"/>
</dbReference>
<evidence type="ECO:0000256" key="1">
    <source>
        <dbReference type="ARBA" id="ARBA00006479"/>
    </source>
</evidence>
<dbReference type="GO" id="GO:0003677">
    <property type="term" value="F:DNA binding"/>
    <property type="evidence" value="ECO:0007669"/>
    <property type="project" value="UniProtKB-KW"/>
</dbReference>
<keyword evidence="5" id="KW-0119">Carbohydrate metabolism</keyword>
<dbReference type="GO" id="GO:0006355">
    <property type="term" value="P:regulation of DNA-templated transcription"/>
    <property type="evidence" value="ECO:0007669"/>
    <property type="project" value="UniProtKB-ARBA"/>
</dbReference>
<dbReference type="CDD" id="cd24074">
    <property type="entry name" value="ASKHA_ATPase_ROK_Mlc"/>
    <property type="match status" value="1"/>
</dbReference>
<dbReference type="SUPFAM" id="SSF53067">
    <property type="entry name" value="Actin-like ATPase domain"/>
    <property type="match status" value="1"/>
</dbReference>
<evidence type="ECO:0000313" key="7">
    <source>
        <dbReference type="Proteomes" id="UP000254877"/>
    </source>
</evidence>
<evidence type="ECO:0000256" key="5">
    <source>
        <dbReference type="ARBA" id="ARBA00023277"/>
    </source>
</evidence>